<dbReference type="Pfam" id="PF07883">
    <property type="entry name" value="Cupin_2"/>
    <property type="match status" value="1"/>
</dbReference>
<proteinExistence type="predicted"/>
<dbReference type="CDD" id="cd06992">
    <property type="entry name" value="cupin_GDO-like_C"/>
    <property type="match status" value="1"/>
</dbReference>
<evidence type="ECO:0000313" key="4">
    <source>
        <dbReference type="EMBL" id="CAG7557787.1"/>
    </source>
</evidence>
<dbReference type="EMBL" id="CAJSTJ010000121">
    <property type="protein sequence ID" value="CAG7557787.1"/>
    <property type="molecule type" value="Genomic_DNA"/>
</dbReference>
<sequence>MPSASSSAIKNPQHNAATAAGLIQDPGELVEALQATNTSPLWAQMQRLNPPAPNPQTVPHVWNYDEIRPYLVKAGQLITEKQAERRVLMLGNPAREAPYTTDTLYAGLQLVQPNETAPAHRHTAFACRFIIEGTGGFTAVHGKRVPMRPRDVIVTPTWNWHDHGKKGANEEGGDDQPVIWLDGLDLPNFIHFPVHFVEHYSSARYPAEDFAESDIVYPWEKMQLQLDATTDGWVSRPYLKRNGAESEFLWYSTQIKTLLADKPSPVGRIIGASAERLLPCATSPEIRETSSAVYHVIEGSGSTKVGDSVLKWKQGDTFCVPAWNKYQHHAGAEGQVYLYRFDDKPMLKALGFYRVEGVDVESYVSE</sequence>
<organism evidence="4 5">
    <name type="scientific">Fusarium equiseti</name>
    <name type="common">Fusarium scirpi</name>
    <dbReference type="NCBI Taxonomy" id="61235"/>
    <lineage>
        <taxon>Eukaryota</taxon>
        <taxon>Fungi</taxon>
        <taxon>Dikarya</taxon>
        <taxon>Ascomycota</taxon>
        <taxon>Pezizomycotina</taxon>
        <taxon>Sordariomycetes</taxon>
        <taxon>Hypocreomycetidae</taxon>
        <taxon>Hypocreales</taxon>
        <taxon>Nectriaceae</taxon>
        <taxon>Fusarium</taxon>
        <taxon>Fusarium incarnatum-equiseti species complex</taxon>
    </lineage>
</organism>
<evidence type="ECO:0000256" key="2">
    <source>
        <dbReference type="ARBA" id="ARBA00023002"/>
    </source>
</evidence>
<evidence type="ECO:0000313" key="5">
    <source>
        <dbReference type="Proteomes" id="UP000693738"/>
    </source>
</evidence>
<feature type="domain" description="Cupin type-2" evidence="3">
    <location>
        <begin position="108"/>
        <end position="166"/>
    </location>
</feature>
<dbReference type="InterPro" id="IPR047183">
    <property type="entry name" value="GDO-like"/>
</dbReference>
<dbReference type="InterPro" id="IPR013096">
    <property type="entry name" value="Cupin_2"/>
</dbReference>
<evidence type="ECO:0000259" key="3">
    <source>
        <dbReference type="Pfam" id="PF07883"/>
    </source>
</evidence>
<reference evidence="4" key="1">
    <citation type="submission" date="2021-05" db="EMBL/GenBank/DDBJ databases">
        <authorList>
            <person name="Khan N."/>
        </authorList>
    </citation>
    <scope>NUCLEOTIDE SEQUENCE</scope>
</reference>
<dbReference type="PANTHER" id="PTHR41517:SF1">
    <property type="entry name" value="CUPIN"/>
    <property type="match status" value="1"/>
</dbReference>
<keyword evidence="2" id="KW-0560">Oxidoreductase</keyword>
<keyword evidence="1" id="KW-0223">Dioxygenase</keyword>
<evidence type="ECO:0000256" key="1">
    <source>
        <dbReference type="ARBA" id="ARBA00022964"/>
    </source>
</evidence>
<protein>
    <recommendedName>
        <fullName evidence="3">Cupin type-2 domain-containing protein</fullName>
    </recommendedName>
</protein>
<name>A0A8J2IJX5_FUSEQ</name>
<accession>A0A8J2IJX5</accession>
<dbReference type="GO" id="GO:0051213">
    <property type="term" value="F:dioxygenase activity"/>
    <property type="evidence" value="ECO:0007669"/>
    <property type="project" value="UniProtKB-KW"/>
</dbReference>
<dbReference type="Proteomes" id="UP000693738">
    <property type="component" value="Unassembled WGS sequence"/>
</dbReference>
<dbReference type="CDD" id="cd02216">
    <property type="entry name" value="cupin_GDO-like_N"/>
    <property type="match status" value="1"/>
</dbReference>
<dbReference type="PANTHER" id="PTHR41517">
    <property type="entry name" value="1,2-DIOXYGENASE PROTEIN-RELATED"/>
    <property type="match status" value="1"/>
</dbReference>
<dbReference type="AlphaFoldDB" id="A0A8J2IJX5"/>
<gene>
    <name evidence="4" type="ORF">FEQUK3_LOCUS3511</name>
</gene>
<comment type="caution">
    <text evidence="4">The sequence shown here is derived from an EMBL/GenBank/DDBJ whole genome shotgun (WGS) entry which is preliminary data.</text>
</comment>